<reference evidence="10" key="3">
    <citation type="journal article" date="2018" name="Nature">
        <title>A major lineage of non-tailed dsDNA viruses as unrecognized killers of marine bacteria.</title>
        <authorList>
            <person name="Kauffman K.M."/>
            <person name="Hussain F.A."/>
            <person name="Yang J."/>
            <person name="Arevalo P."/>
            <person name="Brown J.M."/>
            <person name="Chang W.K."/>
            <person name="VanInsberghe D."/>
            <person name="Elsherbini J."/>
            <person name="Sharma R.S."/>
            <person name="Cutler M.B."/>
            <person name="Kelly L."/>
            <person name="Polz M.F."/>
        </authorList>
    </citation>
    <scope>NUCLEOTIDE SEQUENCE</scope>
    <source>
        <strain evidence="10">10N.222.48.A2</strain>
    </source>
</reference>
<keyword evidence="2" id="KW-0227">DNA damage</keyword>
<keyword evidence="6" id="KW-0238">DNA-binding</keyword>
<reference evidence="10" key="2">
    <citation type="submission" date="2016-07" db="EMBL/GenBank/DDBJ databases">
        <authorList>
            <person name="Wan K."/>
            <person name="Booth B."/>
            <person name="Spirohn K."/>
            <person name="Hao T."/>
            <person name="Hu Y."/>
            <person name="Calderwood M."/>
            <person name="Hill D."/>
            <person name="Mohr S."/>
            <person name="Vidal M."/>
            <person name="Celniker S."/>
            <person name="Perrimon N."/>
        </authorList>
    </citation>
    <scope>NUCLEOTIDE SEQUENCE</scope>
    <source>
        <strain evidence="10">10N.222.48.A2</strain>
    </source>
</reference>
<dbReference type="PANTHER" id="PTHR47964:SF1">
    <property type="entry name" value="ATP-DEPENDENT DNA HELICASE HOMOLOG RECG, CHLOROPLASTIC"/>
    <property type="match status" value="1"/>
</dbReference>
<protein>
    <submittedName>
        <fullName evidence="11">DEAD/DEAH box helicase</fullName>
    </submittedName>
</protein>
<dbReference type="InterPro" id="IPR047112">
    <property type="entry name" value="RecG/Mfd"/>
</dbReference>
<dbReference type="PROSITE" id="PS51194">
    <property type="entry name" value="HELICASE_CTER"/>
    <property type="match status" value="1"/>
</dbReference>
<dbReference type="Proteomes" id="UP000235579">
    <property type="component" value="Unassembled WGS sequence"/>
</dbReference>
<dbReference type="GO" id="GO:0005524">
    <property type="term" value="F:ATP binding"/>
    <property type="evidence" value="ECO:0007669"/>
    <property type="project" value="UniProtKB-KW"/>
</dbReference>
<evidence type="ECO:0000313" key="13">
    <source>
        <dbReference type="Proteomes" id="UP000308018"/>
    </source>
</evidence>
<dbReference type="SMART" id="SM00487">
    <property type="entry name" value="DEXDc"/>
    <property type="match status" value="1"/>
</dbReference>
<evidence type="ECO:0000256" key="7">
    <source>
        <dbReference type="ARBA" id="ARBA00023204"/>
    </source>
</evidence>
<keyword evidence="1" id="KW-0547">Nucleotide-binding</keyword>
<evidence type="ECO:0000256" key="5">
    <source>
        <dbReference type="ARBA" id="ARBA00022840"/>
    </source>
</evidence>
<dbReference type="PROSITE" id="PS51192">
    <property type="entry name" value="HELICASE_ATP_BIND_1"/>
    <property type="match status" value="1"/>
</dbReference>
<evidence type="ECO:0000313" key="12">
    <source>
        <dbReference type="Proteomes" id="UP000235579"/>
    </source>
</evidence>
<dbReference type="InterPro" id="IPR011545">
    <property type="entry name" value="DEAD/DEAH_box_helicase_dom"/>
</dbReference>
<dbReference type="RefSeq" id="WP_102257416.1">
    <property type="nucleotide sequence ID" value="NZ_MDBG01000002.1"/>
</dbReference>
<dbReference type="SUPFAM" id="SSF52540">
    <property type="entry name" value="P-loop containing nucleoside triphosphate hydrolases"/>
    <property type="match status" value="2"/>
</dbReference>
<organism evidence="10 12">
    <name type="scientific">Vibrio tasmaniensis</name>
    <dbReference type="NCBI Taxonomy" id="212663"/>
    <lineage>
        <taxon>Bacteria</taxon>
        <taxon>Pseudomonadati</taxon>
        <taxon>Pseudomonadota</taxon>
        <taxon>Gammaproteobacteria</taxon>
        <taxon>Vibrionales</taxon>
        <taxon>Vibrionaceae</taxon>
        <taxon>Vibrio</taxon>
    </lineage>
</organism>
<keyword evidence="3" id="KW-0378">Hydrolase</keyword>
<dbReference type="EMBL" id="SYVV01000043">
    <property type="protein sequence ID" value="TKG28007.1"/>
    <property type="molecule type" value="Genomic_DNA"/>
</dbReference>
<name>A0A2N7NN87_9VIBR</name>
<keyword evidence="4 11" id="KW-0347">Helicase</keyword>
<evidence type="ECO:0000313" key="10">
    <source>
        <dbReference type="EMBL" id="PMP17769.1"/>
    </source>
</evidence>
<evidence type="ECO:0000256" key="2">
    <source>
        <dbReference type="ARBA" id="ARBA00022763"/>
    </source>
</evidence>
<dbReference type="PANTHER" id="PTHR47964">
    <property type="entry name" value="ATP-DEPENDENT DNA HELICASE HOMOLOG RECG, CHLOROPLASTIC"/>
    <property type="match status" value="1"/>
</dbReference>
<dbReference type="GO" id="GO:0003678">
    <property type="term" value="F:DNA helicase activity"/>
    <property type="evidence" value="ECO:0007669"/>
    <property type="project" value="TreeGrafter"/>
</dbReference>
<dbReference type="SMART" id="SM00490">
    <property type="entry name" value="HELICc"/>
    <property type="match status" value="1"/>
</dbReference>
<dbReference type="Proteomes" id="UP000308018">
    <property type="component" value="Unassembled WGS sequence"/>
</dbReference>
<comment type="caution">
    <text evidence="10">The sequence shown here is derived from an EMBL/GenBank/DDBJ whole genome shotgun (WGS) entry which is preliminary data.</text>
</comment>
<evidence type="ECO:0000313" key="11">
    <source>
        <dbReference type="EMBL" id="TKG28007.1"/>
    </source>
</evidence>
<evidence type="ECO:0000256" key="1">
    <source>
        <dbReference type="ARBA" id="ARBA00022741"/>
    </source>
</evidence>
<reference evidence="11 13" key="4">
    <citation type="submission" date="2019-04" db="EMBL/GenBank/DDBJ databases">
        <title>A reverse ecology approach based on a biological definition of microbial populations.</title>
        <authorList>
            <person name="Arevalo P."/>
            <person name="Vaninsberghe D."/>
            <person name="Elsherbini J."/>
            <person name="Gore J."/>
            <person name="Polz M."/>
        </authorList>
    </citation>
    <scope>NUCLEOTIDE SEQUENCE [LARGE SCALE GENOMIC DNA]</scope>
    <source>
        <strain evidence="11 13">10N.222.45.A8</strain>
    </source>
</reference>
<reference evidence="12" key="1">
    <citation type="submission" date="2016-07" db="EMBL/GenBank/DDBJ databases">
        <title>Nontailed viruses are major unrecognized killers of bacteria in the ocean.</title>
        <authorList>
            <person name="Kauffman K."/>
            <person name="Hussain F."/>
            <person name="Yang J."/>
            <person name="Arevalo P."/>
            <person name="Brown J."/>
            <person name="Cutler M."/>
            <person name="Kelly L."/>
            <person name="Polz M.F."/>
        </authorList>
    </citation>
    <scope>NUCLEOTIDE SEQUENCE [LARGE SCALE GENOMIC DNA]</scope>
    <source>
        <strain evidence="12">10N.222.48.A2</strain>
    </source>
</reference>
<dbReference type="AlphaFoldDB" id="A0A2N7NN87"/>
<feature type="domain" description="Helicase C-terminal" evidence="9">
    <location>
        <begin position="489"/>
        <end position="648"/>
    </location>
</feature>
<dbReference type="InterPro" id="IPR001650">
    <property type="entry name" value="Helicase_C-like"/>
</dbReference>
<evidence type="ECO:0000256" key="6">
    <source>
        <dbReference type="ARBA" id="ARBA00023125"/>
    </source>
</evidence>
<dbReference type="GO" id="GO:0003677">
    <property type="term" value="F:DNA binding"/>
    <property type="evidence" value="ECO:0007669"/>
    <property type="project" value="UniProtKB-KW"/>
</dbReference>
<evidence type="ECO:0000256" key="3">
    <source>
        <dbReference type="ARBA" id="ARBA00022801"/>
    </source>
</evidence>
<dbReference type="GO" id="GO:0006281">
    <property type="term" value="P:DNA repair"/>
    <property type="evidence" value="ECO:0007669"/>
    <property type="project" value="UniProtKB-KW"/>
</dbReference>
<dbReference type="InterPro" id="IPR027417">
    <property type="entry name" value="P-loop_NTPase"/>
</dbReference>
<proteinExistence type="predicted"/>
<dbReference type="Gene3D" id="3.40.50.300">
    <property type="entry name" value="P-loop containing nucleotide triphosphate hydrolases"/>
    <property type="match status" value="2"/>
</dbReference>
<gene>
    <name evidence="10" type="ORF">BCS92_05015</name>
    <name evidence="11" type="ORF">FC057_22735</name>
</gene>
<evidence type="ECO:0000259" key="8">
    <source>
        <dbReference type="PROSITE" id="PS51192"/>
    </source>
</evidence>
<sequence length="686" mass="77455">MLRDKLRNLLDSKSTNDDTSDYSVPLSQDDELNESQEVLAELLLQSPIKIHDPLPQIVERRDIFSHRLETRVYVEMIAEKNHGVIIRPTSNEKVCYLTADLYLAYSQKKTKLAVATFSDLKNLQNSILMSAKVRNVISLNGVLTLYGDVYQLKDVRINPIPKNGMWREYGAYSGIKSTHIPKLVIDAIQNKKIGKAAVSKLFAHLRVSNLEEYKSLIRKLNIEPKYDNPQKLIIDTHIGLDHSCVRAKQALEVLATSTIVQNYKGDDSQYAIEPVSVCLEHFADGVKSLHFQPTKEQIKIALNILASYQRDLTTKSLIYGDVGFGKTAVIALVIYHVITSGRDCVLLSPTEHLAFQTHKVMTSWFNNIQESFRLVTHSTDVRLMANAEDSTIGRCYIGTSALLFRDDVTFKPYLIAVDEEQRMGISQRDHFQKQGAHYIALTATPIPRTVAQTLMSHYKTYNLTNCFVEKSFSGELVMEEMGRQHTFKMIKQAIINKTQTLIVCPLTTDSDAMEGFKSVDNLYESLSEYFGVDKLRYVHSKRTPEENAESLRAIANGEADILVATTVIEVGIDLPLLKNLIVWHPERFGLTQLHQLRGRIVRQGGHGHVTMYSPTHLNSEQIQRLKYFAKTTDGSLIAEFDAKRRGVGDIIGKTSAQSGQSLPTWIRHLTVDFEALSDLKNTLSIK</sequence>
<accession>A0A2N7NN87</accession>
<dbReference type="EMBL" id="MDBP01000014">
    <property type="protein sequence ID" value="PMP17769.1"/>
    <property type="molecule type" value="Genomic_DNA"/>
</dbReference>
<evidence type="ECO:0000256" key="4">
    <source>
        <dbReference type="ARBA" id="ARBA00022806"/>
    </source>
</evidence>
<dbReference type="InterPro" id="IPR014001">
    <property type="entry name" value="Helicase_ATP-bd"/>
</dbReference>
<dbReference type="Pfam" id="PF00271">
    <property type="entry name" value="Helicase_C"/>
    <property type="match status" value="1"/>
</dbReference>
<dbReference type="Pfam" id="PF00270">
    <property type="entry name" value="DEAD"/>
    <property type="match status" value="1"/>
</dbReference>
<keyword evidence="7" id="KW-0234">DNA repair</keyword>
<evidence type="ECO:0000259" key="9">
    <source>
        <dbReference type="PROSITE" id="PS51194"/>
    </source>
</evidence>
<dbReference type="GO" id="GO:0016787">
    <property type="term" value="F:hydrolase activity"/>
    <property type="evidence" value="ECO:0007669"/>
    <property type="project" value="UniProtKB-KW"/>
</dbReference>
<feature type="domain" description="Helicase ATP-binding" evidence="8">
    <location>
        <begin position="307"/>
        <end position="463"/>
    </location>
</feature>
<keyword evidence="5" id="KW-0067">ATP-binding</keyword>